<dbReference type="PROSITE" id="PS00108">
    <property type="entry name" value="PROTEIN_KINASE_ST"/>
    <property type="match status" value="1"/>
</dbReference>
<dbReference type="SUPFAM" id="SSF56112">
    <property type="entry name" value="Protein kinase-like (PK-like)"/>
    <property type="match status" value="1"/>
</dbReference>
<evidence type="ECO:0000256" key="2">
    <source>
        <dbReference type="ARBA" id="ARBA00022679"/>
    </source>
</evidence>
<dbReference type="GeneID" id="99646929"/>
<keyword evidence="3" id="KW-0547">Nucleotide-binding</keyword>
<dbReference type="GO" id="GO:0004674">
    <property type="term" value="F:protein serine/threonine kinase activity"/>
    <property type="evidence" value="ECO:0007669"/>
    <property type="project" value="UniProtKB-KW"/>
</dbReference>
<sequence length="387" mass="44626">MEAILKIGDIVENKYQIEKLLNRGGMDSYLFLAKNLNLKNYGPVQKKQYGHLVLKVVQKNPKINENNWKKFLDEMVTTTRVHHSNLVKSFDVVNPFLKIVRGNKTIALNQIVMIAMEYVDGPSLRQLLNRKGYFSVSEVVYYFTKIVKAIDYLHSFKHQIIHRDLKPENILFTSDLTDIKLLDFGIASTVVKVAEKTEVLTDENSLFGTVSYMIPDVLESTVNKAGKKVRKPPNAQYDIYSLGIILFEMLVGRVPFNKSINPNKERETIQKARNFDLPLMQATRSDIPNSLENIAFRCTAVKRENNKWLYSSTKELLEDLANWENEQAMIKPANERVLEGQVEIREMMLEKPLAWYFKTWALSIFTIVFIGLIIAAIVLLLIFNARF</sequence>
<organism evidence="8 9">
    <name type="scientific">Mycoplasmoides genitalium M6320</name>
    <dbReference type="NCBI Taxonomy" id="662945"/>
    <lineage>
        <taxon>Bacteria</taxon>
        <taxon>Bacillati</taxon>
        <taxon>Mycoplasmatota</taxon>
        <taxon>Mycoplasmoidales</taxon>
        <taxon>Mycoplasmoidaceae</taxon>
        <taxon>Mycoplasmoides</taxon>
    </lineage>
</organism>
<evidence type="ECO:0000256" key="3">
    <source>
        <dbReference type="ARBA" id="ARBA00022741"/>
    </source>
</evidence>
<dbReference type="Gene3D" id="3.30.200.20">
    <property type="entry name" value="Phosphorylase Kinase, domain 1"/>
    <property type="match status" value="1"/>
</dbReference>
<evidence type="ECO:0000313" key="9">
    <source>
        <dbReference type="Proteomes" id="UP000005254"/>
    </source>
</evidence>
<dbReference type="InterPro" id="IPR000719">
    <property type="entry name" value="Prot_kinase_dom"/>
</dbReference>
<evidence type="ECO:0000256" key="5">
    <source>
        <dbReference type="ARBA" id="ARBA00022840"/>
    </source>
</evidence>
<evidence type="ECO:0000259" key="7">
    <source>
        <dbReference type="PROSITE" id="PS50011"/>
    </source>
</evidence>
<evidence type="ECO:0000256" key="4">
    <source>
        <dbReference type="ARBA" id="ARBA00022777"/>
    </source>
</evidence>
<dbReference type="PANTHER" id="PTHR24345">
    <property type="entry name" value="SERINE/THREONINE-PROTEIN KINASE PLK"/>
    <property type="match status" value="1"/>
</dbReference>
<dbReference type="GO" id="GO:0005524">
    <property type="term" value="F:ATP binding"/>
    <property type="evidence" value="ECO:0007669"/>
    <property type="project" value="UniProtKB-KW"/>
</dbReference>
<keyword evidence="6" id="KW-0812">Transmembrane</keyword>
<dbReference type="KEGG" id="mgx:CM1_00630"/>
<keyword evidence="2" id="KW-0808">Transferase</keyword>
<dbReference type="EMBL" id="CP003772">
    <property type="protein sequence ID" value="AFQ03916.1"/>
    <property type="molecule type" value="Genomic_DNA"/>
</dbReference>
<dbReference type="CDD" id="cd14014">
    <property type="entry name" value="STKc_PknB_like"/>
    <property type="match status" value="1"/>
</dbReference>
<dbReference type="RefSeq" id="WP_009885667.1">
    <property type="nucleotide sequence ID" value="NC_018497.1"/>
</dbReference>
<dbReference type="InterPro" id="IPR008271">
    <property type="entry name" value="Ser/Thr_kinase_AS"/>
</dbReference>
<dbReference type="AlphaFoldDB" id="A0ABC7ZIM6"/>
<dbReference type="SMART" id="SM00220">
    <property type="entry name" value="S_TKc"/>
    <property type="match status" value="1"/>
</dbReference>
<dbReference type="SMR" id="A0ABC7ZIM6"/>
<feature type="domain" description="Protein kinase" evidence="7">
    <location>
        <begin position="15"/>
        <end position="344"/>
    </location>
</feature>
<evidence type="ECO:0000256" key="1">
    <source>
        <dbReference type="ARBA" id="ARBA00022527"/>
    </source>
</evidence>
<dbReference type="PANTHER" id="PTHR24345:SF0">
    <property type="entry name" value="CELL CYCLE SERINE_THREONINE-PROTEIN KINASE CDC5_MSD2"/>
    <property type="match status" value="1"/>
</dbReference>
<keyword evidence="4 8" id="KW-0418">Kinase</keyword>
<reference evidence="8 9" key="1">
    <citation type="journal article" date="2012" name="J. Bacteriol.">
        <title>Draft Genome Sequences of Four Axenic Mycoplasma genitalium Strains Isolated from Denmark, Japan, and Australia.</title>
        <authorList>
            <person name="McGowin C.L."/>
            <person name="Ma L."/>
            <person name="Jensen J.S."/>
            <person name="Mancuso M.M."/>
            <person name="Hamasuna R."/>
            <person name="Adegboye D."/>
            <person name="Martin D.H."/>
        </authorList>
    </citation>
    <scope>NUCLEOTIDE SEQUENCE [LARGE SCALE GENOMIC DNA]</scope>
    <source>
        <strain evidence="8 9">M6320</strain>
    </source>
</reference>
<feature type="transmembrane region" description="Helical" evidence="6">
    <location>
        <begin position="355"/>
        <end position="383"/>
    </location>
</feature>
<keyword evidence="6" id="KW-1133">Transmembrane helix</keyword>
<dbReference type="Gene3D" id="1.10.510.10">
    <property type="entry name" value="Transferase(Phosphotransferase) domain 1"/>
    <property type="match status" value="1"/>
</dbReference>
<name>A0ABC7ZIM6_MYCGT</name>
<evidence type="ECO:0000313" key="8">
    <source>
        <dbReference type="EMBL" id="AFQ03916.1"/>
    </source>
</evidence>
<protein>
    <submittedName>
        <fullName evidence="8">Serine/threonine protein kinase</fullName>
    </submittedName>
</protein>
<accession>A0ABC7ZIM6</accession>
<keyword evidence="1 8" id="KW-0723">Serine/threonine-protein kinase</keyword>
<keyword evidence="6" id="KW-0472">Membrane</keyword>
<dbReference type="Proteomes" id="UP000005254">
    <property type="component" value="Chromosome"/>
</dbReference>
<dbReference type="Pfam" id="PF00069">
    <property type="entry name" value="Pkinase"/>
    <property type="match status" value="1"/>
</dbReference>
<keyword evidence="5" id="KW-0067">ATP-binding</keyword>
<proteinExistence type="predicted"/>
<dbReference type="PROSITE" id="PS50011">
    <property type="entry name" value="PROTEIN_KINASE_DOM"/>
    <property type="match status" value="1"/>
</dbReference>
<gene>
    <name evidence="8" type="ORF">CM1_00630</name>
</gene>
<evidence type="ECO:0000256" key="6">
    <source>
        <dbReference type="SAM" id="Phobius"/>
    </source>
</evidence>
<dbReference type="InterPro" id="IPR011009">
    <property type="entry name" value="Kinase-like_dom_sf"/>
</dbReference>